<reference evidence="1" key="1">
    <citation type="journal article" date="2021" name="Sci. Rep.">
        <title>Diploid genomic architecture of Nitzschia inconspicua, an elite biomass production diatom.</title>
        <authorList>
            <person name="Oliver A."/>
            <person name="Podell S."/>
            <person name="Pinowska A."/>
            <person name="Traller J.C."/>
            <person name="Smith S.R."/>
            <person name="McClure R."/>
            <person name="Beliaev A."/>
            <person name="Bohutskyi P."/>
            <person name="Hill E.A."/>
            <person name="Rabines A."/>
            <person name="Zheng H."/>
            <person name="Allen L.Z."/>
            <person name="Kuo A."/>
            <person name="Grigoriev I.V."/>
            <person name="Allen A.E."/>
            <person name="Hazlebeck D."/>
            <person name="Allen E.E."/>
        </authorList>
    </citation>
    <scope>NUCLEOTIDE SEQUENCE</scope>
    <source>
        <strain evidence="1">Hildebrandi</strain>
    </source>
</reference>
<dbReference type="OrthoDB" id="56007at2759"/>
<accession>A0A9K3KV45</accession>
<keyword evidence="2" id="KW-1185">Reference proteome</keyword>
<dbReference type="AlphaFoldDB" id="A0A9K3KV45"/>
<gene>
    <name evidence="1" type="ORF">IV203_012563</name>
</gene>
<comment type="caution">
    <text evidence="1">The sequence shown here is derived from an EMBL/GenBank/DDBJ whole genome shotgun (WGS) entry which is preliminary data.</text>
</comment>
<protein>
    <submittedName>
        <fullName evidence="1">Uncharacterized protein</fullName>
    </submittedName>
</protein>
<dbReference type="EMBL" id="JAGRRH010000019">
    <property type="protein sequence ID" value="KAG7349966.1"/>
    <property type="molecule type" value="Genomic_DNA"/>
</dbReference>
<evidence type="ECO:0000313" key="2">
    <source>
        <dbReference type="Proteomes" id="UP000693970"/>
    </source>
</evidence>
<dbReference type="Proteomes" id="UP000693970">
    <property type="component" value="Unassembled WGS sequence"/>
</dbReference>
<name>A0A9K3KV45_9STRA</name>
<evidence type="ECO:0000313" key="1">
    <source>
        <dbReference type="EMBL" id="KAG7349966.1"/>
    </source>
</evidence>
<organism evidence="1 2">
    <name type="scientific">Nitzschia inconspicua</name>
    <dbReference type="NCBI Taxonomy" id="303405"/>
    <lineage>
        <taxon>Eukaryota</taxon>
        <taxon>Sar</taxon>
        <taxon>Stramenopiles</taxon>
        <taxon>Ochrophyta</taxon>
        <taxon>Bacillariophyta</taxon>
        <taxon>Bacillariophyceae</taxon>
        <taxon>Bacillariophycidae</taxon>
        <taxon>Bacillariales</taxon>
        <taxon>Bacillariaceae</taxon>
        <taxon>Nitzschia</taxon>
    </lineage>
</organism>
<sequence>MGNFYSAHIECFIEKQSGLKPGESLRGTILLDVNDPQAVKESFNGISILVAGVEYHREHHDNDENGYEDAVVSTGNVIRVKSVIDISSMELTKGQHVIPFKVAVPTYQDHDAYQRSVRNDAFSSVESLESRPPLMRLEEGQSMSSSSCLTMSDSELSVSPFCTNNKVFFHLENIPEATSSPTKAAAHIVYNVKASLKRKDHVPLSVDTDIKCHAKCL</sequence>
<proteinExistence type="predicted"/>
<reference evidence="1" key="2">
    <citation type="submission" date="2021-04" db="EMBL/GenBank/DDBJ databases">
        <authorList>
            <person name="Podell S."/>
        </authorList>
    </citation>
    <scope>NUCLEOTIDE SEQUENCE</scope>
    <source>
        <strain evidence="1">Hildebrandi</strain>
    </source>
</reference>